<gene>
    <name evidence="9" type="ORF">SAMN05192585_14017</name>
</gene>
<dbReference type="InterPro" id="IPR029787">
    <property type="entry name" value="Nucleotide_cyclase"/>
</dbReference>
<dbReference type="Gene3D" id="3.30.70.270">
    <property type="match status" value="1"/>
</dbReference>
<name>A0A1H0FGR0_9FIRM</name>
<sequence length="745" mass="84920">MKSSFALKPSESFIFKTSMLLMLVFVIIFSSISELRDAFTDKTYVKTGLYDSMTLAVKGIMRKNEDTFYLLETIASFIGKNTAFDDKNLNGSLRKLAYGKDFYTLEVADSAGKAYCGDGTKRDISKQEYFMAAKAGKRAVTAIDGTGSDEESIVFSLPVYNEDGFAGMVACYYHSSFFEKMLSDYLEELGASTSSWVIQDNGTALLSCGNTFGYTNFYELLYSGTTVEKPSEDISAQVKRQKEGYIRFRRESINYYAIHKPIGLNGWTLVTMVPSKVIDENPAALTVRLVLLLKLMLILAAVALYIFSFERNKAARIRQSRQEFEALTNNVPGGVFRYRNDEKQTLGYLSEGLLHMYGYTLETFRRMFDNSFINMVYAEDRKRVQSEIAGQLAQNGKRKIQYRIIDASGKIRWVYDSGRIVTDKDGNEWFYVVLLDVTRFKNREEQVRESEERYRILVEETNSIVLESNNIDGTAFFTPNFKERFGFEPKVYDSPGTLFPREMIHADDLLKLEQMQRQMEQGANTIADELRIRTGSGAYLWYQISHHIVRDEKGMPIKTISRITDIDADMRQRVHLEDLTQRDPLTGLYNKAAVKALISEYLRLYGNSGLHALLFVDIDNFKAVNDNLGHLIGDKVIIEIGSRLPKPFRETDIVGRVGGDEFVVFLKNVRTKRFVYDKAEQICNIFRNAYIGENGSYKISGSIGIAFSNGANTTYEVLVEEADQALYSAKAHGKDHYEVYHRENR</sequence>
<evidence type="ECO:0000313" key="9">
    <source>
        <dbReference type="EMBL" id="SDN93847.1"/>
    </source>
</evidence>
<dbReference type="InterPro" id="IPR035965">
    <property type="entry name" value="PAS-like_dom_sf"/>
</dbReference>
<dbReference type="InterPro" id="IPR013655">
    <property type="entry name" value="PAS_fold_3"/>
</dbReference>
<dbReference type="InterPro" id="IPR033479">
    <property type="entry name" value="dCache_1"/>
</dbReference>
<dbReference type="SMART" id="SM00091">
    <property type="entry name" value="PAS"/>
    <property type="match status" value="2"/>
</dbReference>
<dbReference type="SMART" id="SM00267">
    <property type="entry name" value="GGDEF"/>
    <property type="match status" value="1"/>
</dbReference>
<dbReference type="SUPFAM" id="SSF55073">
    <property type="entry name" value="Nucleotide cyclase"/>
    <property type="match status" value="1"/>
</dbReference>
<dbReference type="PROSITE" id="PS50887">
    <property type="entry name" value="GGDEF"/>
    <property type="match status" value="1"/>
</dbReference>
<dbReference type="PANTHER" id="PTHR44757:SF2">
    <property type="entry name" value="BIOFILM ARCHITECTURE MAINTENANCE PROTEIN MBAA"/>
    <property type="match status" value="1"/>
</dbReference>
<protein>
    <submittedName>
        <fullName evidence="9">PAS domain S-box-containing protein/diguanylate cyclase (GGDEF) domain-containing protein</fullName>
    </submittedName>
</protein>
<reference evidence="9 10" key="1">
    <citation type="submission" date="2016-10" db="EMBL/GenBank/DDBJ databases">
        <authorList>
            <person name="de Groot N.N."/>
        </authorList>
    </citation>
    <scope>NUCLEOTIDE SEQUENCE [LARGE SCALE GENOMIC DNA]</scope>
    <source>
        <strain evidence="9 10">CGMCC 1.5012</strain>
    </source>
</reference>
<evidence type="ECO:0000259" key="7">
    <source>
        <dbReference type="PROSITE" id="PS50113"/>
    </source>
</evidence>
<evidence type="ECO:0000256" key="2">
    <source>
        <dbReference type="ARBA" id="ARBA00022475"/>
    </source>
</evidence>
<keyword evidence="3 6" id="KW-0812">Transmembrane</keyword>
<dbReference type="Pfam" id="PF08447">
    <property type="entry name" value="PAS_3"/>
    <property type="match status" value="2"/>
</dbReference>
<accession>A0A1H0FGR0</accession>
<dbReference type="NCBIfam" id="TIGR00254">
    <property type="entry name" value="GGDEF"/>
    <property type="match status" value="1"/>
</dbReference>
<evidence type="ECO:0000256" key="1">
    <source>
        <dbReference type="ARBA" id="ARBA00004651"/>
    </source>
</evidence>
<dbReference type="AlphaFoldDB" id="A0A1H0FGR0"/>
<dbReference type="InterPro" id="IPR000700">
    <property type="entry name" value="PAS-assoc_C"/>
</dbReference>
<dbReference type="NCBIfam" id="TIGR00229">
    <property type="entry name" value="sensory_box"/>
    <property type="match status" value="2"/>
</dbReference>
<dbReference type="SMART" id="SM00086">
    <property type="entry name" value="PAC"/>
    <property type="match status" value="2"/>
</dbReference>
<dbReference type="RefSeq" id="WP_162840432.1">
    <property type="nucleotide sequence ID" value="NZ_FNID01000040.1"/>
</dbReference>
<dbReference type="Pfam" id="PF00990">
    <property type="entry name" value="GGDEF"/>
    <property type="match status" value="1"/>
</dbReference>
<dbReference type="CDD" id="cd01949">
    <property type="entry name" value="GGDEF"/>
    <property type="match status" value="1"/>
</dbReference>
<comment type="subcellular location">
    <subcellularLocation>
        <location evidence="1">Cell membrane</location>
        <topology evidence="1">Multi-pass membrane protein</topology>
    </subcellularLocation>
</comment>
<dbReference type="InterPro" id="IPR000014">
    <property type="entry name" value="PAS"/>
</dbReference>
<dbReference type="EMBL" id="FNID01000040">
    <property type="protein sequence ID" value="SDN93847.1"/>
    <property type="molecule type" value="Genomic_DNA"/>
</dbReference>
<feature type="transmembrane region" description="Helical" evidence="6">
    <location>
        <begin position="285"/>
        <end position="307"/>
    </location>
</feature>
<feature type="transmembrane region" description="Helical" evidence="6">
    <location>
        <begin position="12"/>
        <end position="32"/>
    </location>
</feature>
<evidence type="ECO:0000259" key="8">
    <source>
        <dbReference type="PROSITE" id="PS50887"/>
    </source>
</evidence>
<feature type="domain" description="PAC" evidence="7">
    <location>
        <begin position="398"/>
        <end position="449"/>
    </location>
</feature>
<evidence type="ECO:0000256" key="3">
    <source>
        <dbReference type="ARBA" id="ARBA00022692"/>
    </source>
</evidence>
<dbReference type="InterPro" id="IPR043128">
    <property type="entry name" value="Rev_trsase/Diguanyl_cyclase"/>
</dbReference>
<dbReference type="GO" id="GO:0005886">
    <property type="term" value="C:plasma membrane"/>
    <property type="evidence" value="ECO:0007669"/>
    <property type="project" value="UniProtKB-SubCell"/>
</dbReference>
<keyword evidence="10" id="KW-1185">Reference proteome</keyword>
<feature type="domain" description="GGDEF" evidence="8">
    <location>
        <begin position="609"/>
        <end position="742"/>
    </location>
</feature>
<dbReference type="CDD" id="cd00130">
    <property type="entry name" value="PAS"/>
    <property type="match status" value="2"/>
</dbReference>
<evidence type="ECO:0000256" key="4">
    <source>
        <dbReference type="ARBA" id="ARBA00022989"/>
    </source>
</evidence>
<dbReference type="InterPro" id="IPR052155">
    <property type="entry name" value="Biofilm_reg_signaling"/>
</dbReference>
<keyword evidence="5 6" id="KW-0472">Membrane</keyword>
<dbReference type="Gene3D" id="3.30.450.20">
    <property type="entry name" value="PAS domain"/>
    <property type="match status" value="3"/>
</dbReference>
<dbReference type="Proteomes" id="UP000199182">
    <property type="component" value="Unassembled WGS sequence"/>
</dbReference>
<keyword evidence="4 6" id="KW-1133">Transmembrane helix</keyword>
<dbReference type="InterPro" id="IPR000160">
    <property type="entry name" value="GGDEF_dom"/>
</dbReference>
<evidence type="ECO:0000256" key="6">
    <source>
        <dbReference type="SAM" id="Phobius"/>
    </source>
</evidence>
<organism evidence="9 10">
    <name type="scientific">Acetanaerobacterium elongatum</name>
    <dbReference type="NCBI Taxonomy" id="258515"/>
    <lineage>
        <taxon>Bacteria</taxon>
        <taxon>Bacillati</taxon>
        <taxon>Bacillota</taxon>
        <taxon>Clostridia</taxon>
        <taxon>Eubacteriales</taxon>
        <taxon>Oscillospiraceae</taxon>
        <taxon>Acetanaerobacterium</taxon>
    </lineage>
</organism>
<evidence type="ECO:0000256" key="5">
    <source>
        <dbReference type="ARBA" id="ARBA00023136"/>
    </source>
</evidence>
<dbReference type="PROSITE" id="PS50113">
    <property type="entry name" value="PAC"/>
    <property type="match status" value="1"/>
</dbReference>
<keyword evidence="2" id="KW-1003">Cell membrane</keyword>
<dbReference type="SUPFAM" id="SSF55785">
    <property type="entry name" value="PYP-like sensor domain (PAS domain)"/>
    <property type="match status" value="2"/>
</dbReference>
<dbReference type="InterPro" id="IPR001610">
    <property type="entry name" value="PAC"/>
</dbReference>
<dbReference type="PANTHER" id="PTHR44757">
    <property type="entry name" value="DIGUANYLATE CYCLASE DGCP"/>
    <property type="match status" value="1"/>
</dbReference>
<dbReference type="STRING" id="258515.SAMN05192585_14017"/>
<dbReference type="Pfam" id="PF02743">
    <property type="entry name" value="dCache_1"/>
    <property type="match status" value="1"/>
</dbReference>
<evidence type="ECO:0000313" key="10">
    <source>
        <dbReference type="Proteomes" id="UP000199182"/>
    </source>
</evidence>
<proteinExistence type="predicted"/>